<feature type="transmembrane region" description="Helical" evidence="7">
    <location>
        <begin position="103"/>
        <end position="123"/>
    </location>
</feature>
<keyword evidence="6 7" id="KW-0472">Membrane</keyword>
<dbReference type="CDD" id="cd06853">
    <property type="entry name" value="GT_WecA_like"/>
    <property type="match status" value="1"/>
</dbReference>
<evidence type="ECO:0000256" key="3">
    <source>
        <dbReference type="ARBA" id="ARBA00022679"/>
    </source>
</evidence>
<evidence type="ECO:0000313" key="8">
    <source>
        <dbReference type="EMBL" id="KKS86159.1"/>
    </source>
</evidence>
<organism evidence="8 9">
    <name type="scientific">Candidatus Gottesmanbacteria bacterium GW2011_GWA1_43_11</name>
    <dbReference type="NCBI Taxonomy" id="1618436"/>
    <lineage>
        <taxon>Bacteria</taxon>
        <taxon>Candidatus Gottesmaniibacteriota</taxon>
    </lineage>
</organism>
<dbReference type="GO" id="GO:0009103">
    <property type="term" value="P:lipopolysaccharide biosynthetic process"/>
    <property type="evidence" value="ECO:0007669"/>
    <property type="project" value="TreeGrafter"/>
</dbReference>
<name>A0A0G1CKY6_9BACT</name>
<comment type="subcellular location">
    <subcellularLocation>
        <location evidence="1">Cell membrane</location>
        <topology evidence="1">Multi-pass membrane protein</topology>
    </subcellularLocation>
</comment>
<feature type="transmembrane region" description="Helical" evidence="7">
    <location>
        <begin position="201"/>
        <end position="219"/>
    </location>
</feature>
<evidence type="ECO:0000313" key="9">
    <source>
        <dbReference type="Proteomes" id="UP000034543"/>
    </source>
</evidence>
<dbReference type="GO" id="GO:0071555">
    <property type="term" value="P:cell wall organization"/>
    <property type="evidence" value="ECO:0007669"/>
    <property type="project" value="TreeGrafter"/>
</dbReference>
<sequence>MDSFLLPAMMAAVVSFAVTPLVIQLAKRLQLVDDPRKRTHPAQVHHGIVPRAGGLALLIGFILPLLWFLPLTRTVIGLSAAAIVTVGIGLFDDRKDISPYIRFAANIGIALLIVLSGIDIPFITNPLGGILRLDMWHLALPVLGEISVWSSLFAILWIVWTMNIVGWSSGVDGQMPGFVVIAATTLGLLSLRFNIHDATQSIVTSLAFITAGTFLGFLPWNFYPQKIMPGYGGKTLAGLLLAVIAILSGGKVGSALLVLAIPMIDAAYSLFRRLAAKKSPFRADRLHFHHRLLSLGWSKQKIALFYWGVSFILGLVALNVSSQQKLFVFMMTGVILVGILYWFTQTFSPERKNDT</sequence>
<keyword evidence="2" id="KW-1003">Cell membrane</keyword>
<keyword evidence="5 7" id="KW-1133">Transmembrane helix</keyword>
<dbReference type="EMBL" id="LCFB01000002">
    <property type="protein sequence ID" value="KKS86159.1"/>
    <property type="molecule type" value="Genomic_DNA"/>
</dbReference>
<keyword evidence="4 7" id="KW-0812">Transmembrane</keyword>
<dbReference type="Pfam" id="PF00953">
    <property type="entry name" value="Glycos_transf_4"/>
    <property type="match status" value="1"/>
</dbReference>
<evidence type="ECO:0000256" key="6">
    <source>
        <dbReference type="ARBA" id="ARBA00023136"/>
    </source>
</evidence>
<dbReference type="PANTHER" id="PTHR22926:SF3">
    <property type="entry name" value="UNDECAPRENYL-PHOSPHATE ALPHA-N-ACETYLGLUCOSAMINYL 1-PHOSPHATE TRANSFERASE"/>
    <property type="match status" value="1"/>
</dbReference>
<feature type="transmembrane region" description="Helical" evidence="7">
    <location>
        <begin position="231"/>
        <end position="248"/>
    </location>
</feature>
<feature type="transmembrane region" description="Helical" evidence="7">
    <location>
        <begin position="326"/>
        <end position="343"/>
    </location>
</feature>
<feature type="transmembrane region" description="Helical" evidence="7">
    <location>
        <begin position="75"/>
        <end position="91"/>
    </location>
</feature>
<evidence type="ECO:0000256" key="4">
    <source>
        <dbReference type="ARBA" id="ARBA00022692"/>
    </source>
</evidence>
<evidence type="ECO:0000256" key="1">
    <source>
        <dbReference type="ARBA" id="ARBA00004651"/>
    </source>
</evidence>
<comment type="caution">
    <text evidence="8">The sequence shown here is derived from an EMBL/GenBank/DDBJ whole genome shotgun (WGS) entry which is preliminary data.</text>
</comment>
<proteinExistence type="predicted"/>
<dbReference type="GO" id="GO:0016780">
    <property type="term" value="F:phosphotransferase activity, for other substituted phosphate groups"/>
    <property type="evidence" value="ECO:0007669"/>
    <property type="project" value="InterPro"/>
</dbReference>
<dbReference type="GO" id="GO:0044038">
    <property type="term" value="P:cell wall macromolecule biosynthetic process"/>
    <property type="evidence" value="ECO:0007669"/>
    <property type="project" value="TreeGrafter"/>
</dbReference>
<gene>
    <name evidence="8" type="ORF">UV59_C0002G0034</name>
</gene>
<dbReference type="InterPro" id="IPR000715">
    <property type="entry name" value="Glycosyl_transferase_4"/>
</dbReference>
<dbReference type="Proteomes" id="UP000034543">
    <property type="component" value="Unassembled WGS sequence"/>
</dbReference>
<feature type="transmembrane region" description="Helical" evidence="7">
    <location>
        <begin position="6"/>
        <end position="27"/>
    </location>
</feature>
<dbReference type="PANTHER" id="PTHR22926">
    <property type="entry name" value="PHOSPHO-N-ACETYLMURAMOYL-PENTAPEPTIDE-TRANSFERASE"/>
    <property type="match status" value="1"/>
</dbReference>
<protein>
    <submittedName>
        <fullName evidence="8">Glycosyl transferase, family 4, conserved region</fullName>
    </submittedName>
</protein>
<accession>A0A0G1CKY6</accession>
<evidence type="ECO:0000256" key="7">
    <source>
        <dbReference type="SAM" id="Phobius"/>
    </source>
</evidence>
<feature type="transmembrane region" description="Helical" evidence="7">
    <location>
        <begin position="143"/>
        <end position="165"/>
    </location>
</feature>
<reference evidence="8 9" key="1">
    <citation type="journal article" date="2015" name="Nature">
        <title>rRNA introns, odd ribosomes, and small enigmatic genomes across a large radiation of phyla.</title>
        <authorList>
            <person name="Brown C.T."/>
            <person name="Hug L.A."/>
            <person name="Thomas B.C."/>
            <person name="Sharon I."/>
            <person name="Castelle C.J."/>
            <person name="Singh A."/>
            <person name="Wilkins M.J."/>
            <person name="Williams K.H."/>
            <person name="Banfield J.F."/>
        </authorList>
    </citation>
    <scope>NUCLEOTIDE SEQUENCE [LARGE SCALE GENOMIC DNA]</scope>
</reference>
<feature type="transmembrane region" description="Helical" evidence="7">
    <location>
        <begin position="48"/>
        <end position="69"/>
    </location>
</feature>
<keyword evidence="3 8" id="KW-0808">Transferase</keyword>
<feature type="transmembrane region" description="Helical" evidence="7">
    <location>
        <begin position="302"/>
        <end position="320"/>
    </location>
</feature>
<evidence type="ECO:0000256" key="5">
    <source>
        <dbReference type="ARBA" id="ARBA00022989"/>
    </source>
</evidence>
<evidence type="ECO:0000256" key="2">
    <source>
        <dbReference type="ARBA" id="ARBA00022475"/>
    </source>
</evidence>
<dbReference type="STRING" id="1618436.UV59_C0002G0034"/>
<dbReference type="AlphaFoldDB" id="A0A0G1CKY6"/>
<dbReference type="GO" id="GO:0005886">
    <property type="term" value="C:plasma membrane"/>
    <property type="evidence" value="ECO:0007669"/>
    <property type="project" value="UniProtKB-SubCell"/>
</dbReference>